<dbReference type="InterPro" id="IPR015943">
    <property type="entry name" value="WD40/YVTN_repeat-like_dom_sf"/>
</dbReference>
<sequence length="277" mass="32191">TKDAKLVKVRSYLVQNCTKGRVNKSKYVYLGCREKDKKFLVKLSWKSNKDPKILWKKTVPSAVMVMEIIGDRLFVGLKNGLLQLWDIQKDECIENIKLFSSTFSVSTVKGENITLASKNGDVARISKNGKIQWKTKITKEKIVGIYEDEDYILIINTIGEQFHIKYRSGKLKKHRYHNLKLGGNPGLSSSIIKYRERFVITGYGGIWSFRHRNFNNSIHQYMRDPLMRIIHQHPFGFYSGDDNESVCFWSLGDIKIKVENFEPPLQNSEEYNELKSQ</sequence>
<feature type="non-terminal residue" evidence="1">
    <location>
        <position position="277"/>
    </location>
</feature>
<reference evidence="1" key="1">
    <citation type="journal article" date="2014" name="Front. Microbiol.">
        <title>High frequency of phylogenetically diverse reductive dehalogenase-homologous genes in deep subseafloor sedimentary metagenomes.</title>
        <authorList>
            <person name="Kawai M."/>
            <person name="Futagami T."/>
            <person name="Toyoda A."/>
            <person name="Takaki Y."/>
            <person name="Nishi S."/>
            <person name="Hori S."/>
            <person name="Arai W."/>
            <person name="Tsubouchi T."/>
            <person name="Morono Y."/>
            <person name="Uchiyama I."/>
            <person name="Ito T."/>
            <person name="Fujiyama A."/>
            <person name="Inagaki F."/>
            <person name="Takami H."/>
        </authorList>
    </citation>
    <scope>NUCLEOTIDE SEQUENCE</scope>
    <source>
        <strain evidence="1">Expedition CK06-06</strain>
    </source>
</reference>
<feature type="non-terminal residue" evidence="1">
    <location>
        <position position="1"/>
    </location>
</feature>
<gene>
    <name evidence="1" type="ORF">S01H4_25678</name>
</gene>
<dbReference type="Gene3D" id="2.130.10.10">
    <property type="entry name" value="YVTN repeat-like/Quinoprotein amine dehydrogenase"/>
    <property type="match status" value="1"/>
</dbReference>
<accession>X1AAF0</accession>
<comment type="caution">
    <text evidence="1">The sequence shown here is derived from an EMBL/GenBank/DDBJ whole genome shotgun (WGS) entry which is preliminary data.</text>
</comment>
<proteinExistence type="predicted"/>
<name>X1AAF0_9ZZZZ</name>
<dbReference type="EMBL" id="BART01012252">
    <property type="protein sequence ID" value="GAG78739.1"/>
    <property type="molecule type" value="Genomic_DNA"/>
</dbReference>
<organism evidence="1">
    <name type="scientific">marine sediment metagenome</name>
    <dbReference type="NCBI Taxonomy" id="412755"/>
    <lineage>
        <taxon>unclassified sequences</taxon>
        <taxon>metagenomes</taxon>
        <taxon>ecological metagenomes</taxon>
    </lineage>
</organism>
<dbReference type="SUPFAM" id="SSF69322">
    <property type="entry name" value="Tricorn protease domain 2"/>
    <property type="match status" value="1"/>
</dbReference>
<evidence type="ECO:0000313" key="1">
    <source>
        <dbReference type="EMBL" id="GAG78739.1"/>
    </source>
</evidence>
<dbReference type="AlphaFoldDB" id="X1AAF0"/>
<protein>
    <submittedName>
        <fullName evidence="1">Uncharacterized protein</fullName>
    </submittedName>
</protein>